<reference evidence="2 3" key="1">
    <citation type="submission" date="2017-01" db="EMBL/GenBank/DDBJ databases">
        <title>Genome sequence of Rhodoferax antarcticus ANT.BR, a psychrophilic purple nonsulfur bacterium from an Antarctic microbial mat.</title>
        <authorList>
            <person name="Baker J."/>
            <person name="Riester C."/>
            <person name="Skinner B."/>
            <person name="Newell A."/>
            <person name="Swingley W."/>
            <person name="Madigan M."/>
            <person name="Jung D."/>
            <person name="Asao M."/>
            <person name="Chen M."/>
            <person name="Loughlin P."/>
            <person name="Pan H."/>
            <person name="Lin S."/>
            <person name="Li N."/>
            <person name="Shaw J."/>
            <person name="Prado M."/>
            <person name="Sherman C."/>
            <person name="Li X."/>
            <person name="Tang J."/>
            <person name="Blankenship R."/>
            <person name="Zhao T."/>
            <person name="Touchman J."/>
            <person name="Sattley M."/>
        </authorList>
    </citation>
    <scope>NUCLEOTIDE SEQUENCE [LARGE SCALE GENOMIC DNA]</scope>
    <source>
        <strain evidence="2 3">ANT.BR</strain>
    </source>
</reference>
<feature type="region of interest" description="Disordered" evidence="1">
    <location>
        <begin position="23"/>
        <end position="107"/>
    </location>
</feature>
<proteinExistence type="predicted"/>
<feature type="compositionally biased region" description="Basic and acidic residues" evidence="1">
    <location>
        <begin position="93"/>
        <end position="107"/>
    </location>
</feature>
<dbReference type="EMBL" id="MSYM01000007">
    <property type="protein sequence ID" value="OLP07766.1"/>
    <property type="molecule type" value="Genomic_DNA"/>
</dbReference>
<keyword evidence="3" id="KW-1185">Reference proteome</keyword>
<comment type="caution">
    <text evidence="2">The sequence shown here is derived from an EMBL/GenBank/DDBJ whole genome shotgun (WGS) entry which is preliminary data.</text>
</comment>
<dbReference type="AlphaFoldDB" id="A0A1Q8YIC1"/>
<name>A0A1Q8YIC1_9BURK</name>
<gene>
    <name evidence="2" type="ORF">BLL52_0862</name>
</gene>
<protein>
    <submittedName>
        <fullName evidence="2">Uncharacterized protein</fullName>
    </submittedName>
</protein>
<feature type="compositionally biased region" description="Basic and acidic residues" evidence="1">
    <location>
        <begin position="50"/>
        <end position="77"/>
    </location>
</feature>
<dbReference type="Proteomes" id="UP000185911">
    <property type="component" value="Unassembled WGS sequence"/>
</dbReference>
<evidence type="ECO:0000313" key="2">
    <source>
        <dbReference type="EMBL" id="OLP07766.1"/>
    </source>
</evidence>
<sequence>MAAGRAGVCAVDFLAHLMAKIPAAGAEGRRGDADKGLTLPSRHGQPVPRLPHERDESSDSHPGTADDRIKQAARDIAHGQQDTGRTPVVTELARQEFPSHKQEKTKP</sequence>
<evidence type="ECO:0000256" key="1">
    <source>
        <dbReference type="SAM" id="MobiDB-lite"/>
    </source>
</evidence>
<evidence type="ECO:0000313" key="3">
    <source>
        <dbReference type="Proteomes" id="UP000185911"/>
    </source>
</evidence>
<organism evidence="2 3">
    <name type="scientific">Rhodoferax antarcticus ANT.BR</name>
    <dbReference type="NCBI Taxonomy" id="1111071"/>
    <lineage>
        <taxon>Bacteria</taxon>
        <taxon>Pseudomonadati</taxon>
        <taxon>Pseudomonadota</taxon>
        <taxon>Betaproteobacteria</taxon>
        <taxon>Burkholderiales</taxon>
        <taxon>Comamonadaceae</taxon>
        <taxon>Rhodoferax</taxon>
    </lineage>
</organism>
<accession>A0A1Q8YIC1</accession>